<accession>A0A1U7VZD3</accession>
<keyword evidence="1" id="KW-0732">Signal</keyword>
<feature type="chain" id="PRO_5010517681" evidence="1">
    <location>
        <begin position="23"/>
        <end position="130"/>
    </location>
</feature>
<sequence>MCTWNATLFFLHNLLWMAKISTFASQEVAGSSSSLLSQGEAATPSRAKECVPGSFAMTSDFKVERPSSNPEHHEPVTRYISSITNVGRRRADCYRGDTMFVEISAREEDITAHKARFLSVNNYPGLVWLS</sequence>
<evidence type="ECO:0000313" key="2">
    <source>
        <dbReference type="Proteomes" id="UP000189701"/>
    </source>
</evidence>
<reference evidence="2" key="1">
    <citation type="journal article" date="2013" name="Genome Biol.">
        <title>Reference genomes and transcriptomes of Nicotiana sylvestris and Nicotiana tomentosiformis.</title>
        <authorList>
            <person name="Sierro N."/>
            <person name="Battey J.N."/>
            <person name="Ouadi S."/>
            <person name="Bovet L."/>
            <person name="Goepfert S."/>
            <person name="Bakaher N."/>
            <person name="Peitsch M.C."/>
            <person name="Ivanov N.V."/>
        </authorList>
    </citation>
    <scope>NUCLEOTIDE SEQUENCE [LARGE SCALE GENOMIC DNA]</scope>
</reference>
<keyword evidence="2" id="KW-1185">Reference proteome</keyword>
<feature type="signal peptide" evidence="1">
    <location>
        <begin position="1"/>
        <end position="22"/>
    </location>
</feature>
<organism evidence="2 3">
    <name type="scientific">Nicotiana sylvestris</name>
    <name type="common">Wood tobacco</name>
    <name type="synonym">South American tobacco</name>
    <dbReference type="NCBI Taxonomy" id="4096"/>
    <lineage>
        <taxon>Eukaryota</taxon>
        <taxon>Viridiplantae</taxon>
        <taxon>Streptophyta</taxon>
        <taxon>Embryophyta</taxon>
        <taxon>Tracheophyta</taxon>
        <taxon>Spermatophyta</taxon>
        <taxon>Magnoliopsida</taxon>
        <taxon>eudicotyledons</taxon>
        <taxon>Gunneridae</taxon>
        <taxon>Pentapetalae</taxon>
        <taxon>asterids</taxon>
        <taxon>lamiids</taxon>
        <taxon>Solanales</taxon>
        <taxon>Solanaceae</taxon>
        <taxon>Nicotianoideae</taxon>
        <taxon>Nicotianeae</taxon>
        <taxon>Nicotiana</taxon>
    </lineage>
</organism>
<evidence type="ECO:0000256" key="1">
    <source>
        <dbReference type="SAM" id="SignalP"/>
    </source>
</evidence>
<protein>
    <submittedName>
        <fullName evidence="3">Uncharacterized protein LOC104223392</fullName>
    </submittedName>
</protein>
<name>A0A1U7VZD3_NICSY</name>
<dbReference type="RefSeq" id="XP_009773127.1">
    <property type="nucleotide sequence ID" value="XM_009774825.1"/>
</dbReference>
<proteinExistence type="predicted"/>
<gene>
    <name evidence="3" type="primary">LOC104223392</name>
</gene>
<reference evidence="3" key="2">
    <citation type="submission" date="2025-08" db="UniProtKB">
        <authorList>
            <consortium name="RefSeq"/>
        </authorList>
    </citation>
    <scope>IDENTIFICATION</scope>
    <source>
        <tissue evidence="3">Leaf</tissue>
    </source>
</reference>
<evidence type="ECO:0000313" key="3">
    <source>
        <dbReference type="RefSeq" id="XP_009773127.1"/>
    </source>
</evidence>
<dbReference type="AlphaFoldDB" id="A0A1U7VZD3"/>
<dbReference type="Proteomes" id="UP000189701">
    <property type="component" value="Unplaced"/>
</dbReference>